<keyword evidence="3" id="KW-1185">Reference proteome</keyword>
<dbReference type="Proteomes" id="UP000005237">
    <property type="component" value="Unassembled WGS sequence"/>
</dbReference>
<proteinExistence type="predicted"/>
<evidence type="ECO:0000313" key="3">
    <source>
        <dbReference type="Proteomes" id="UP000005237"/>
    </source>
</evidence>
<evidence type="ECO:0000256" key="1">
    <source>
        <dbReference type="SAM" id="MobiDB-lite"/>
    </source>
</evidence>
<dbReference type="AlphaFoldDB" id="A0A8R1EQ24"/>
<feature type="compositionally biased region" description="Acidic residues" evidence="1">
    <location>
        <begin position="21"/>
        <end position="50"/>
    </location>
</feature>
<name>A0A8R1EQ24_CAEJA</name>
<reference evidence="3" key="1">
    <citation type="submission" date="2010-08" db="EMBL/GenBank/DDBJ databases">
        <authorList>
            <consortium name="Caenorhabditis japonica Sequencing Consortium"/>
            <person name="Wilson R.K."/>
        </authorList>
    </citation>
    <scope>NUCLEOTIDE SEQUENCE [LARGE SCALE GENOMIC DNA]</scope>
    <source>
        <strain evidence="3">DF5081</strain>
    </source>
</reference>
<organism evidence="2 3">
    <name type="scientific">Caenorhabditis japonica</name>
    <dbReference type="NCBI Taxonomy" id="281687"/>
    <lineage>
        <taxon>Eukaryota</taxon>
        <taxon>Metazoa</taxon>
        <taxon>Ecdysozoa</taxon>
        <taxon>Nematoda</taxon>
        <taxon>Chromadorea</taxon>
        <taxon>Rhabditida</taxon>
        <taxon>Rhabditina</taxon>
        <taxon>Rhabditomorpha</taxon>
        <taxon>Rhabditoidea</taxon>
        <taxon>Rhabditidae</taxon>
        <taxon>Peloderinae</taxon>
        <taxon>Caenorhabditis</taxon>
    </lineage>
</organism>
<dbReference type="EnsemblMetazoa" id="CJA38607.1">
    <property type="protein sequence ID" value="CJA38607.1"/>
    <property type="gene ID" value="WBGene00214454"/>
</dbReference>
<sequence>MDTVLTLLDQANSVEHVEKEQQEEEVEKEQVEPEELEEPLEPEEPEESLDEERTVLSDLIPSVFLQEQLANV</sequence>
<protein>
    <submittedName>
        <fullName evidence="2">Uncharacterized protein</fullName>
    </submittedName>
</protein>
<reference evidence="2" key="2">
    <citation type="submission" date="2022-06" db="UniProtKB">
        <authorList>
            <consortium name="EnsemblMetazoa"/>
        </authorList>
    </citation>
    <scope>IDENTIFICATION</scope>
    <source>
        <strain evidence="2">DF5081</strain>
    </source>
</reference>
<feature type="region of interest" description="Disordered" evidence="1">
    <location>
        <begin position="1"/>
        <end position="52"/>
    </location>
</feature>
<accession>A0A8R1EQ24</accession>
<evidence type="ECO:0000313" key="2">
    <source>
        <dbReference type="EnsemblMetazoa" id="CJA38607.1"/>
    </source>
</evidence>